<evidence type="ECO:0000313" key="2">
    <source>
        <dbReference type="EMBL" id="NHN55054.1"/>
    </source>
</evidence>
<dbReference type="RefSeq" id="WP_166193788.1">
    <property type="nucleotide sequence ID" value="NZ_JAAOIV010000002.1"/>
</dbReference>
<evidence type="ECO:0000256" key="1">
    <source>
        <dbReference type="SAM" id="MobiDB-lite"/>
    </source>
</evidence>
<dbReference type="EMBL" id="JAAOIV010000002">
    <property type="protein sequence ID" value="NHN55054.1"/>
    <property type="molecule type" value="Genomic_DNA"/>
</dbReference>
<organism evidence="2 3">
    <name type="scientific">Metallococcus carri</name>
    <dbReference type="NCBI Taxonomy" id="1656884"/>
    <lineage>
        <taxon>Bacteria</taxon>
        <taxon>Bacillati</taxon>
        <taxon>Actinomycetota</taxon>
        <taxon>Actinomycetes</taxon>
        <taxon>Micrococcales</taxon>
        <taxon>Dermacoccaceae</taxon>
        <taxon>Metallococcus</taxon>
    </lineage>
</organism>
<dbReference type="AlphaFoldDB" id="A0A967E9P1"/>
<reference evidence="2" key="1">
    <citation type="submission" date="2020-03" db="EMBL/GenBank/DDBJ databases">
        <title>Draft sequencing of Calidifontibacter sp. DB0510.</title>
        <authorList>
            <person name="Kim D.-U."/>
        </authorList>
    </citation>
    <scope>NUCLEOTIDE SEQUENCE</scope>
    <source>
        <strain evidence="2">DB0510</strain>
    </source>
</reference>
<feature type="region of interest" description="Disordered" evidence="1">
    <location>
        <begin position="1"/>
        <end position="67"/>
    </location>
</feature>
<keyword evidence="3" id="KW-1185">Reference proteome</keyword>
<accession>A0A967E9P1</accession>
<gene>
    <name evidence="2" type="ORF">G9U51_04535</name>
</gene>
<name>A0A967E9P1_9MICO</name>
<sequence>MPLRGRRIAGDGGPRRGGGGGATRSARPTRRGRGGDALLLTPTTRHSAAHRATRAGNDRRATVGERATQPTDLLAQPIDFRPRHCQLAGRGQADPLELGLHLGPDGVAHQLAVRLGSGEQLVGE</sequence>
<comment type="caution">
    <text evidence="2">The sequence shown here is derived from an EMBL/GenBank/DDBJ whole genome shotgun (WGS) entry which is preliminary data.</text>
</comment>
<proteinExistence type="predicted"/>
<protein>
    <submittedName>
        <fullName evidence="2">Uncharacterized protein</fullName>
    </submittedName>
</protein>
<feature type="compositionally biased region" description="Gly residues" evidence="1">
    <location>
        <begin position="10"/>
        <end position="22"/>
    </location>
</feature>
<evidence type="ECO:0000313" key="3">
    <source>
        <dbReference type="Proteomes" id="UP000744769"/>
    </source>
</evidence>
<dbReference type="Proteomes" id="UP000744769">
    <property type="component" value="Unassembled WGS sequence"/>
</dbReference>